<dbReference type="Proteomes" id="UP001432128">
    <property type="component" value="Chromosome"/>
</dbReference>
<dbReference type="AlphaFoldDB" id="A0AAU4K444"/>
<dbReference type="Pfam" id="PF07103">
    <property type="entry name" value="DUF1365"/>
    <property type="match status" value="1"/>
</dbReference>
<reference evidence="1 2" key="1">
    <citation type="submission" date="2022-10" db="EMBL/GenBank/DDBJ databases">
        <title>The complete genomes of actinobacterial strains from the NBC collection.</title>
        <authorList>
            <person name="Joergensen T.S."/>
            <person name="Alvarez Arevalo M."/>
            <person name="Sterndorff E.B."/>
            <person name="Faurdal D."/>
            <person name="Vuksanovic O."/>
            <person name="Mourched A.-S."/>
            <person name="Charusanti P."/>
            <person name="Shaw S."/>
            <person name="Blin K."/>
            <person name="Weber T."/>
        </authorList>
    </citation>
    <scope>NUCLEOTIDE SEQUENCE [LARGE SCALE GENOMIC DNA]</scope>
    <source>
        <strain evidence="1 2">NBC_00319</strain>
    </source>
</reference>
<dbReference type="RefSeq" id="WP_328858044.1">
    <property type="nucleotide sequence ID" value="NZ_CP108021.1"/>
</dbReference>
<evidence type="ECO:0000313" key="2">
    <source>
        <dbReference type="Proteomes" id="UP001432128"/>
    </source>
</evidence>
<name>A0AAU4K444_9NOCA</name>
<protein>
    <submittedName>
        <fullName evidence="1">DUF1365 domain-containing protein</fullName>
    </submittedName>
</protein>
<sequence length="253" mass="28494">MTAVLDLPSLPAIVAGDVAHRRRGATAHRFRHRVYQWLIDLDAPPRLPRPLRPFARFSARDHLGALDTDDTRAIKRNVETFLRANGIETGPGSRILMLANARVLGYVFDPLSVYWCLDASGTVTCVVAEVHNTYGERTAYLLHPDRDGHAEADKHFYVSPFNDVSGRYRMTFRLAADRIGVTIILDRVGMEPFTATFTGVPRPATPRRVARSILTMPLMPQRVSLLIAVHGIWLWARRLRVVPRPPHTPPQEV</sequence>
<accession>A0AAU4K444</accession>
<keyword evidence="2" id="KW-1185">Reference proteome</keyword>
<proteinExistence type="predicted"/>
<dbReference type="KEGG" id="whr:OG579_03070"/>
<evidence type="ECO:0000313" key="1">
    <source>
        <dbReference type="EMBL" id="WUM20830.1"/>
    </source>
</evidence>
<organism evidence="1 2">
    <name type="scientific">Williamsia herbipolensis</name>
    <dbReference type="NCBI Taxonomy" id="1603258"/>
    <lineage>
        <taxon>Bacteria</taxon>
        <taxon>Bacillati</taxon>
        <taxon>Actinomycetota</taxon>
        <taxon>Actinomycetes</taxon>
        <taxon>Mycobacteriales</taxon>
        <taxon>Nocardiaceae</taxon>
        <taxon>Williamsia</taxon>
    </lineage>
</organism>
<gene>
    <name evidence="1" type="ORF">OG579_03070</name>
</gene>
<dbReference type="PANTHER" id="PTHR33973">
    <property type="entry name" value="OS07G0153300 PROTEIN"/>
    <property type="match status" value="1"/>
</dbReference>
<dbReference type="EMBL" id="CP108021">
    <property type="protein sequence ID" value="WUM20830.1"/>
    <property type="molecule type" value="Genomic_DNA"/>
</dbReference>
<dbReference type="InterPro" id="IPR010775">
    <property type="entry name" value="DUF1365"/>
</dbReference>
<dbReference type="PANTHER" id="PTHR33973:SF4">
    <property type="entry name" value="OS07G0153300 PROTEIN"/>
    <property type="match status" value="1"/>
</dbReference>